<protein>
    <submittedName>
        <fullName evidence="1">Uncharacterized protein</fullName>
    </submittedName>
</protein>
<dbReference type="Proteomes" id="UP000002815">
    <property type="component" value="Unassembled WGS sequence"/>
</dbReference>
<dbReference type="AlphaFoldDB" id="E8JZK3"/>
<name>E8JZK3_9STRE</name>
<dbReference type="EMBL" id="AEVD01000005">
    <property type="protein sequence ID" value="EFX37022.1"/>
    <property type="molecule type" value="Genomic_DNA"/>
</dbReference>
<evidence type="ECO:0000313" key="1">
    <source>
        <dbReference type="EMBL" id="EFX37022.1"/>
    </source>
</evidence>
<organism evidence="1 2">
    <name type="scientific">Streptococcus infantis ATCC 700779</name>
    <dbReference type="NCBI Taxonomy" id="889204"/>
    <lineage>
        <taxon>Bacteria</taxon>
        <taxon>Bacillati</taxon>
        <taxon>Bacillota</taxon>
        <taxon>Bacilli</taxon>
        <taxon>Lactobacillales</taxon>
        <taxon>Streptococcaceae</taxon>
        <taxon>Streptococcus</taxon>
    </lineage>
</organism>
<comment type="caution">
    <text evidence="1">The sequence shown here is derived from an EMBL/GenBank/DDBJ whole genome shotgun (WGS) entry which is preliminary data.</text>
</comment>
<keyword evidence="2" id="KW-1185">Reference proteome</keyword>
<accession>E8JZK3</accession>
<dbReference type="HOGENOM" id="CLU_2829404_0_0_9"/>
<evidence type="ECO:0000313" key="2">
    <source>
        <dbReference type="Proteomes" id="UP000002815"/>
    </source>
</evidence>
<reference evidence="1 2" key="1">
    <citation type="submission" date="2010-12" db="EMBL/GenBank/DDBJ databases">
        <authorList>
            <person name="Muzny D."/>
            <person name="Qin X."/>
            <person name="Deng J."/>
            <person name="Jiang H."/>
            <person name="Liu Y."/>
            <person name="Qu J."/>
            <person name="Song X.-Z."/>
            <person name="Zhang L."/>
            <person name="Thornton R."/>
            <person name="Coyle M."/>
            <person name="Francisco L."/>
            <person name="Jackson L."/>
            <person name="Javaid M."/>
            <person name="Korchina V."/>
            <person name="Kovar C."/>
            <person name="Mata R."/>
            <person name="Mathew T."/>
            <person name="Ngo R."/>
            <person name="Nguyen L."/>
            <person name="Nguyen N."/>
            <person name="Okwuonu G."/>
            <person name="Ongeri F."/>
            <person name="Pham C."/>
            <person name="Simmons D."/>
            <person name="Wilczek-Boney K."/>
            <person name="Hale W."/>
            <person name="Jakkamsetti A."/>
            <person name="Pham P."/>
            <person name="Ruth R."/>
            <person name="San Lucas F."/>
            <person name="Warren J."/>
            <person name="Zhang J."/>
            <person name="Zhao Z."/>
            <person name="Zhou C."/>
            <person name="Zhu D."/>
            <person name="Lee S."/>
            <person name="Bess C."/>
            <person name="Blankenburg K."/>
            <person name="Forbes L."/>
            <person name="Fu Q."/>
            <person name="Gubbala S."/>
            <person name="Hirani K."/>
            <person name="Jayaseelan J.C."/>
            <person name="Lara F."/>
            <person name="Munidasa M."/>
            <person name="Palculict T."/>
            <person name="Patil S."/>
            <person name="Pu L.-L."/>
            <person name="Saada N."/>
            <person name="Tang L."/>
            <person name="Weissenberger G."/>
            <person name="Zhu Y."/>
            <person name="Hemphill L."/>
            <person name="Shang Y."/>
            <person name="Youmans B."/>
            <person name="Ayvaz T."/>
            <person name="Ross M."/>
            <person name="Santibanez J."/>
            <person name="Aqrawi P."/>
            <person name="Gross S."/>
            <person name="Joshi V."/>
            <person name="Fowler G."/>
            <person name="Nazareth L."/>
            <person name="Reid J."/>
            <person name="Worley K."/>
            <person name="Petrosino J."/>
            <person name="Highlander S."/>
            <person name="Gibbs R."/>
        </authorList>
    </citation>
    <scope>NUCLEOTIDE SEQUENCE [LARGE SCALE GENOMIC DNA]</scope>
    <source>
        <strain evidence="1 2">ATCC 700779</strain>
    </source>
</reference>
<proteinExistence type="predicted"/>
<gene>
    <name evidence="1" type="ORF">HMPREF9423_0666</name>
</gene>
<sequence length="66" mass="7219">MVAKLVLQTERLVSSSGYVGFTFQFTPTVIISEPNQVTFAIGHLSWDTEVAVEEVEEVGLLSTFAV</sequence>